<proteinExistence type="predicted"/>
<keyword evidence="1" id="KW-0812">Transmembrane</keyword>
<reference evidence="2 3" key="1">
    <citation type="journal article" date="2023" name="Plants (Basel)">
        <title>Bridging the Gap: Combining Genomics and Transcriptomics Approaches to Understand Stylosanthes scabra, an Orphan Legume from the Brazilian Caatinga.</title>
        <authorList>
            <person name="Ferreira-Neto J.R.C."/>
            <person name="da Silva M.D."/>
            <person name="Binneck E."/>
            <person name="de Melo N.F."/>
            <person name="da Silva R.H."/>
            <person name="de Melo A.L.T.M."/>
            <person name="Pandolfi V."/>
            <person name="Bustamante F.O."/>
            <person name="Brasileiro-Vidal A.C."/>
            <person name="Benko-Iseppon A.M."/>
        </authorList>
    </citation>
    <scope>NUCLEOTIDE SEQUENCE [LARGE SCALE GENOMIC DNA]</scope>
    <source>
        <tissue evidence="2">Leaves</tissue>
    </source>
</reference>
<accession>A0ABU6QUQ9</accession>
<keyword evidence="3" id="KW-1185">Reference proteome</keyword>
<organism evidence="2 3">
    <name type="scientific">Stylosanthes scabra</name>
    <dbReference type="NCBI Taxonomy" id="79078"/>
    <lineage>
        <taxon>Eukaryota</taxon>
        <taxon>Viridiplantae</taxon>
        <taxon>Streptophyta</taxon>
        <taxon>Embryophyta</taxon>
        <taxon>Tracheophyta</taxon>
        <taxon>Spermatophyta</taxon>
        <taxon>Magnoliopsida</taxon>
        <taxon>eudicotyledons</taxon>
        <taxon>Gunneridae</taxon>
        <taxon>Pentapetalae</taxon>
        <taxon>rosids</taxon>
        <taxon>fabids</taxon>
        <taxon>Fabales</taxon>
        <taxon>Fabaceae</taxon>
        <taxon>Papilionoideae</taxon>
        <taxon>50 kb inversion clade</taxon>
        <taxon>dalbergioids sensu lato</taxon>
        <taxon>Dalbergieae</taxon>
        <taxon>Pterocarpus clade</taxon>
        <taxon>Stylosanthes</taxon>
    </lineage>
</organism>
<keyword evidence="1" id="KW-1133">Transmembrane helix</keyword>
<name>A0ABU6QUQ9_9FABA</name>
<evidence type="ECO:0008006" key="4">
    <source>
        <dbReference type="Google" id="ProtNLM"/>
    </source>
</evidence>
<evidence type="ECO:0000313" key="3">
    <source>
        <dbReference type="Proteomes" id="UP001341840"/>
    </source>
</evidence>
<dbReference type="Proteomes" id="UP001341840">
    <property type="component" value="Unassembled WGS sequence"/>
</dbReference>
<evidence type="ECO:0000256" key="1">
    <source>
        <dbReference type="SAM" id="Phobius"/>
    </source>
</evidence>
<sequence length="107" mass="11666">MLNFPFYSSRNKKAAKKSLACPHSSSPPKLHFPYFCVAAAAVAAACASPFLHLRLPSLLTHRFLLLRRFSAALLRRSASRLCYSAVGLLCSTSVLLLLLPSQGAKFT</sequence>
<dbReference type="EMBL" id="JASCZI010001899">
    <property type="protein sequence ID" value="MED6115613.1"/>
    <property type="molecule type" value="Genomic_DNA"/>
</dbReference>
<evidence type="ECO:0000313" key="2">
    <source>
        <dbReference type="EMBL" id="MED6115613.1"/>
    </source>
</evidence>
<keyword evidence="1" id="KW-0472">Membrane</keyword>
<feature type="transmembrane region" description="Helical" evidence="1">
    <location>
        <begin position="81"/>
        <end position="99"/>
    </location>
</feature>
<protein>
    <recommendedName>
        <fullName evidence="4">Transmembrane protein</fullName>
    </recommendedName>
</protein>
<gene>
    <name evidence="2" type="ORF">PIB30_092345</name>
</gene>
<feature type="transmembrane region" description="Helical" evidence="1">
    <location>
        <begin position="32"/>
        <end position="53"/>
    </location>
</feature>
<comment type="caution">
    <text evidence="2">The sequence shown here is derived from an EMBL/GenBank/DDBJ whole genome shotgun (WGS) entry which is preliminary data.</text>
</comment>